<evidence type="ECO:0000259" key="5">
    <source>
        <dbReference type="SMART" id="SM00226"/>
    </source>
</evidence>
<dbReference type="AlphaFoldDB" id="A0A318RUU1"/>
<organism evidence="6 7">
    <name type="scientific">Williamsia limnetica</name>
    <dbReference type="NCBI Taxonomy" id="882452"/>
    <lineage>
        <taxon>Bacteria</taxon>
        <taxon>Bacillati</taxon>
        <taxon>Actinomycetota</taxon>
        <taxon>Actinomycetes</taxon>
        <taxon>Mycobacteriales</taxon>
        <taxon>Nocardiaceae</taxon>
        <taxon>Williamsia</taxon>
    </lineage>
</organism>
<dbReference type="Proteomes" id="UP000247591">
    <property type="component" value="Unassembled WGS sequence"/>
</dbReference>
<dbReference type="InterPro" id="IPR017867">
    <property type="entry name" value="Tyr_phospatase_low_mol_wt"/>
</dbReference>
<dbReference type="SMART" id="SM00226">
    <property type="entry name" value="LMWPc"/>
    <property type="match status" value="1"/>
</dbReference>
<dbReference type="SUPFAM" id="SSF52788">
    <property type="entry name" value="Phosphotyrosine protein phosphatases I"/>
    <property type="match status" value="1"/>
</dbReference>
<feature type="active site" description="Proton donor" evidence="4">
    <location>
        <position position="149"/>
    </location>
</feature>
<dbReference type="PRINTS" id="PR00719">
    <property type="entry name" value="LMWPTPASE"/>
</dbReference>
<comment type="similarity">
    <text evidence="1">Belongs to the low molecular weight phosphotyrosine protein phosphatase family.</text>
</comment>
<name>A0A318RUU1_WILLI</name>
<dbReference type="InterPro" id="IPR050438">
    <property type="entry name" value="LMW_PTPase"/>
</dbReference>
<evidence type="ECO:0000256" key="3">
    <source>
        <dbReference type="ARBA" id="ARBA00022912"/>
    </source>
</evidence>
<reference evidence="6 7" key="1">
    <citation type="submission" date="2018-06" db="EMBL/GenBank/DDBJ databases">
        <title>Genomic Encyclopedia of Type Strains, Phase IV (KMG-IV): sequencing the most valuable type-strain genomes for metagenomic binning, comparative biology and taxonomic classification.</title>
        <authorList>
            <person name="Goeker M."/>
        </authorList>
    </citation>
    <scope>NUCLEOTIDE SEQUENCE [LARGE SCALE GENOMIC DNA]</scope>
    <source>
        <strain evidence="6 7">DSM 45521</strain>
    </source>
</reference>
<feature type="active site" description="Nucleophile" evidence="4">
    <location>
        <position position="28"/>
    </location>
</feature>
<evidence type="ECO:0000313" key="7">
    <source>
        <dbReference type="Proteomes" id="UP000247591"/>
    </source>
</evidence>
<proteinExistence type="inferred from homology"/>
<dbReference type="EMBL" id="QJSP01000002">
    <property type="protein sequence ID" value="PYE20179.1"/>
    <property type="molecule type" value="Genomic_DNA"/>
</dbReference>
<evidence type="ECO:0000313" key="6">
    <source>
        <dbReference type="EMBL" id="PYE20179.1"/>
    </source>
</evidence>
<evidence type="ECO:0000256" key="4">
    <source>
        <dbReference type="PIRSR" id="PIRSR617867-1"/>
    </source>
</evidence>
<evidence type="ECO:0000256" key="1">
    <source>
        <dbReference type="ARBA" id="ARBA00011063"/>
    </source>
</evidence>
<protein>
    <submittedName>
        <fullName evidence="6">Protein-tyrosine phosphatase</fullName>
    </submittedName>
</protein>
<accession>A0A318RUU1</accession>
<gene>
    <name evidence="6" type="ORF">DFR67_102317</name>
</gene>
<keyword evidence="3" id="KW-0904">Protein phosphatase</keyword>
<dbReference type="GO" id="GO:0004725">
    <property type="term" value="F:protein tyrosine phosphatase activity"/>
    <property type="evidence" value="ECO:0007669"/>
    <property type="project" value="InterPro"/>
</dbReference>
<dbReference type="InterPro" id="IPR023485">
    <property type="entry name" value="Ptyr_pPase"/>
</dbReference>
<dbReference type="Pfam" id="PF01451">
    <property type="entry name" value="LMWPc"/>
    <property type="match status" value="1"/>
</dbReference>
<feature type="domain" description="Phosphotyrosine protein phosphatase I" evidence="5">
    <location>
        <begin position="22"/>
        <end position="175"/>
    </location>
</feature>
<dbReference type="PANTHER" id="PTHR11717:SF31">
    <property type="entry name" value="LOW MOLECULAR WEIGHT PROTEIN-TYROSINE-PHOSPHATASE ETP-RELATED"/>
    <property type="match status" value="1"/>
</dbReference>
<keyword evidence="7" id="KW-1185">Reference proteome</keyword>
<keyword evidence="2" id="KW-0378">Hydrolase</keyword>
<feature type="active site" evidence="4">
    <location>
        <position position="34"/>
    </location>
</feature>
<dbReference type="InterPro" id="IPR036196">
    <property type="entry name" value="Ptyr_pPase_sf"/>
</dbReference>
<comment type="caution">
    <text evidence="6">The sequence shown here is derived from an EMBL/GenBank/DDBJ whole genome shotgun (WGS) entry which is preliminary data.</text>
</comment>
<dbReference type="PANTHER" id="PTHR11717">
    <property type="entry name" value="LOW MOLECULAR WEIGHT PROTEIN TYROSINE PHOSPHATASE"/>
    <property type="match status" value="1"/>
</dbReference>
<sequence length="180" mass="19332">MQAKPSSGRDTDRRRSTHTEPVKILVVCTGNICRSPIAQRMLEQRSSELGLGWTVSSAGTRAMNGHDMHPESARALRALGLDPLPFASRFLTPPLIADSDLVLCLARDHRAAARQLAPIRWRTIITLREAGLDPAVSADRNAASLDIADPLGKPAAEFDRAAAEIAEAVDAAIPVITRGL</sequence>
<dbReference type="Gene3D" id="3.40.50.2300">
    <property type="match status" value="1"/>
</dbReference>
<evidence type="ECO:0000256" key="2">
    <source>
        <dbReference type="ARBA" id="ARBA00022801"/>
    </source>
</evidence>